<reference evidence="5" key="1">
    <citation type="submission" date="2017-02" db="UniProtKB">
        <authorList>
            <consortium name="WormBaseParasite"/>
        </authorList>
    </citation>
    <scope>IDENTIFICATION</scope>
</reference>
<feature type="region of interest" description="Disordered" evidence="1">
    <location>
        <begin position="37"/>
        <end position="109"/>
    </location>
</feature>
<feature type="compositionally biased region" description="Polar residues" evidence="1">
    <location>
        <begin position="41"/>
        <end position="51"/>
    </location>
</feature>
<dbReference type="Proteomes" id="UP000267096">
    <property type="component" value="Unassembled WGS sequence"/>
</dbReference>
<evidence type="ECO:0000313" key="4">
    <source>
        <dbReference type="Proteomes" id="UP000267096"/>
    </source>
</evidence>
<dbReference type="AlphaFoldDB" id="A0A0M3KEP3"/>
<evidence type="ECO:0000256" key="2">
    <source>
        <dbReference type="SAM" id="SignalP"/>
    </source>
</evidence>
<evidence type="ECO:0000313" key="5">
    <source>
        <dbReference type="WBParaSite" id="ASIM_0001945101-mRNA-1"/>
    </source>
</evidence>
<feature type="compositionally biased region" description="Acidic residues" evidence="1">
    <location>
        <begin position="69"/>
        <end position="78"/>
    </location>
</feature>
<gene>
    <name evidence="3" type="ORF">ASIM_LOCUS18839</name>
</gene>
<proteinExistence type="predicted"/>
<dbReference type="EMBL" id="UYRR01036176">
    <property type="protein sequence ID" value="VDK66404.1"/>
    <property type="molecule type" value="Genomic_DNA"/>
</dbReference>
<keyword evidence="4" id="KW-1185">Reference proteome</keyword>
<protein>
    <submittedName>
        <fullName evidence="5">Secreted protein</fullName>
    </submittedName>
</protein>
<accession>A0A0M3KEP3</accession>
<organism evidence="5">
    <name type="scientific">Anisakis simplex</name>
    <name type="common">Herring worm</name>
    <dbReference type="NCBI Taxonomy" id="6269"/>
    <lineage>
        <taxon>Eukaryota</taxon>
        <taxon>Metazoa</taxon>
        <taxon>Ecdysozoa</taxon>
        <taxon>Nematoda</taxon>
        <taxon>Chromadorea</taxon>
        <taxon>Rhabditida</taxon>
        <taxon>Spirurina</taxon>
        <taxon>Ascaridomorpha</taxon>
        <taxon>Ascaridoidea</taxon>
        <taxon>Anisakidae</taxon>
        <taxon>Anisakis</taxon>
        <taxon>Anisakis simplex complex</taxon>
    </lineage>
</organism>
<name>A0A0M3KEP3_ANISI</name>
<feature type="chain" id="PRO_5043121418" evidence="2">
    <location>
        <begin position="18"/>
        <end position="126"/>
    </location>
</feature>
<reference evidence="3 4" key="2">
    <citation type="submission" date="2018-11" db="EMBL/GenBank/DDBJ databases">
        <authorList>
            <consortium name="Pathogen Informatics"/>
        </authorList>
    </citation>
    <scope>NUCLEOTIDE SEQUENCE [LARGE SCALE GENOMIC DNA]</scope>
</reference>
<sequence length="126" mass="14202">MLLVFVSLFLNANQTIANTQVASVGFQARHLAANNDRTSDQHYANNYNYRHNSPRPFVQYDSTGGSEGDSADEDEWNDESQQQQYQSRNRDADQRQMTGYAIGTGDEGDFDAPIEKGHIFEQGFVC</sequence>
<evidence type="ECO:0000313" key="3">
    <source>
        <dbReference type="EMBL" id="VDK66404.1"/>
    </source>
</evidence>
<feature type="signal peptide" evidence="2">
    <location>
        <begin position="1"/>
        <end position="17"/>
    </location>
</feature>
<evidence type="ECO:0000256" key="1">
    <source>
        <dbReference type="SAM" id="MobiDB-lite"/>
    </source>
</evidence>
<keyword evidence="2" id="KW-0732">Signal</keyword>
<dbReference type="WBParaSite" id="ASIM_0001945101-mRNA-1">
    <property type="protein sequence ID" value="ASIM_0001945101-mRNA-1"/>
    <property type="gene ID" value="ASIM_0001945101"/>
</dbReference>